<keyword evidence="3" id="KW-1185">Reference proteome</keyword>
<protein>
    <submittedName>
        <fullName evidence="2">Uncharacterized protein</fullName>
    </submittedName>
</protein>
<comment type="caution">
    <text evidence="2">The sequence shown here is derived from an EMBL/GenBank/DDBJ whole genome shotgun (WGS) entry which is preliminary data.</text>
</comment>
<feature type="region of interest" description="Disordered" evidence="1">
    <location>
        <begin position="43"/>
        <end position="67"/>
    </location>
</feature>
<feature type="compositionally biased region" description="Low complexity" evidence="1">
    <location>
        <begin position="48"/>
        <end position="65"/>
    </location>
</feature>
<organism evidence="2 3">
    <name type="scientific">Araneus ventricosus</name>
    <name type="common">Orbweaver spider</name>
    <name type="synonym">Epeira ventricosa</name>
    <dbReference type="NCBI Taxonomy" id="182803"/>
    <lineage>
        <taxon>Eukaryota</taxon>
        <taxon>Metazoa</taxon>
        <taxon>Ecdysozoa</taxon>
        <taxon>Arthropoda</taxon>
        <taxon>Chelicerata</taxon>
        <taxon>Arachnida</taxon>
        <taxon>Araneae</taxon>
        <taxon>Araneomorphae</taxon>
        <taxon>Entelegynae</taxon>
        <taxon>Araneoidea</taxon>
        <taxon>Araneidae</taxon>
        <taxon>Araneus</taxon>
    </lineage>
</organism>
<evidence type="ECO:0000313" key="2">
    <source>
        <dbReference type="EMBL" id="GBO22506.1"/>
    </source>
</evidence>
<dbReference type="Proteomes" id="UP000499080">
    <property type="component" value="Unassembled WGS sequence"/>
</dbReference>
<evidence type="ECO:0000256" key="1">
    <source>
        <dbReference type="SAM" id="MobiDB-lite"/>
    </source>
</evidence>
<sequence>MEETPSSPEETFKSMADLQALCKGPLKSGKETCPSKETFVHKEISQVPEAAPGPRRAEPNRAPGPRTVPQLRIMNMVTNQRMEVFFMVARFRHLLLLISD</sequence>
<name>A0A4Y2VEG6_ARAVE</name>
<proteinExistence type="predicted"/>
<dbReference type="EMBL" id="BGPR01045583">
    <property type="protein sequence ID" value="GBO22506.1"/>
    <property type="molecule type" value="Genomic_DNA"/>
</dbReference>
<dbReference type="AlphaFoldDB" id="A0A4Y2VEG6"/>
<gene>
    <name evidence="2" type="ORF">AVEN_185460_1</name>
</gene>
<reference evidence="2 3" key="1">
    <citation type="journal article" date="2019" name="Sci. Rep.">
        <title>Orb-weaving spider Araneus ventricosus genome elucidates the spidroin gene catalogue.</title>
        <authorList>
            <person name="Kono N."/>
            <person name="Nakamura H."/>
            <person name="Ohtoshi R."/>
            <person name="Moran D.A.P."/>
            <person name="Shinohara A."/>
            <person name="Yoshida Y."/>
            <person name="Fujiwara M."/>
            <person name="Mori M."/>
            <person name="Tomita M."/>
            <person name="Arakawa K."/>
        </authorList>
    </citation>
    <scope>NUCLEOTIDE SEQUENCE [LARGE SCALE GENOMIC DNA]</scope>
</reference>
<accession>A0A4Y2VEG6</accession>
<evidence type="ECO:0000313" key="3">
    <source>
        <dbReference type="Proteomes" id="UP000499080"/>
    </source>
</evidence>